<dbReference type="RefSeq" id="WP_011131346.1">
    <property type="nucleotide sequence ID" value="NC_005071.1"/>
</dbReference>
<organism evidence="2 3">
    <name type="scientific">Prochlorococcus marinus (strain MIT 9313)</name>
    <dbReference type="NCBI Taxonomy" id="74547"/>
    <lineage>
        <taxon>Bacteria</taxon>
        <taxon>Bacillati</taxon>
        <taxon>Cyanobacteriota</taxon>
        <taxon>Cyanophyceae</taxon>
        <taxon>Synechococcales</taxon>
        <taxon>Prochlorococcaceae</taxon>
        <taxon>Prochlorococcus</taxon>
    </lineage>
</organism>
<protein>
    <submittedName>
        <fullName evidence="2">Uncharacterized protein</fullName>
    </submittedName>
</protein>
<sequence length="83" mass="9528">MKERLLDTKVGLVAVIDSMNKLPSFYAFQRLRENRQNLLTRSHCLGILANVDVANCDYKNILANTFWAQIAVILMMVVWNDVT</sequence>
<keyword evidence="1" id="KW-1133">Transmembrane helix</keyword>
<feature type="transmembrane region" description="Helical" evidence="1">
    <location>
        <begin position="61"/>
        <end position="79"/>
    </location>
</feature>
<dbReference type="AlphaFoldDB" id="Q7V4H0"/>
<evidence type="ECO:0000313" key="2">
    <source>
        <dbReference type="EMBL" id="CAE22155.1"/>
    </source>
</evidence>
<name>Q7V4H0_PROMM</name>
<evidence type="ECO:0000256" key="1">
    <source>
        <dbReference type="SAM" id="Phobius"/>
    </source>
</evidence>
<dbReference type="Proteomes" id="UP000001423">
    <property type="component" value="Chromosome"/>
</dbReference>
<keyword evidence="3" id="KW-1185">Reference proteome</keyword>
<gene>
    <name evidence="2" type="ordered locus">PMT_1981</name>
</gene>
<dbReference type="HOGENOM" id="CLU_2539855_0_0_3"/>
<reference evidence="2 3" key="1">
    <citation type="journal article" date="2003" name="Nature">
        <title>Genome divergence in two Prochlorococcus ecotypes reflects oceanic niche differentiation.</title>
        <authorList>
            <person name="Rocap G."/>
            <person name="Larimer F.W."/>
            <person name="Lamerdin J.E."/>
            <person name="Malfatti S."/>
            <person name="Chain P."/>
            <person name="Ahlgren N.A."/>
            <person name="Arellano A."/>
            <person name="Coleman M."/>
            <person name="Hauser L."/>
            <person name="Hess W.R."/>
            <person name="Johnson Z.I."/>
            <person name="Land M.L."/>
            <person name="Lindell D."/>
            <person name="Post A.F."/>
            <person name="Regala W."/>
            <person name="Shah M."/>
            <person name="Shaw S.L."/>
            <person name="Steglich C."/>
            <person name="Sullivan M.B."/>
            <person name="Ting C.S."/>
            <person name="Tolonen A."/>
            <person name="Webb E.A."/>
            <person name="Zinser E.R."/>
            <person name="Chisholm S.W."/>
        </authorList>
    </citation>
    <scope>NUCLEOTIDE SEQUENCE [LARGE SCALE GENOMIC DNA]</scope>
    <source>
        <strain evidence="3">MIT 9313</strain>
    </source>
</reference>
<dbReference type="KEGG" id="pmt:PMT_1981"/>
<evidence type="ECO:0000313" key="3">
    <source>
        <dbReference type="Proteomes" id="UP000001423"/>
    </source>
</evidence>
<proteinExistence type="predicted"/>
<keyword evidence="1" id="KW-0472">Membrane</keyword>
<keyword evidence="1" id="KW-0812">Transmembrane</keyword>
<dbReference type="EMBL" id="BX548175">
    <property type="protein sequence ID" value="CAE22155.1"/>
    <property type="molecule type" value="Genomic_DNA"/>
</dbReference>
<accession>Q7V4H0</accession>